<proteinExistence type="predicted"/>
<evidence type="ECO:0000313" key="5">
    <source>
        <dbReference type="EMBL" id="EFB31046.1"/>
    </source>
</evidence>
<dbReference type="HOGENOM" id="CLU_025996_25_4_10"/>
<dbReference type="EMBL" id="ACUZ02000046">
    <property type="protein sequence ID" value="EFB31046.1"/>
    <property type="molecule type" value="Genomic_DNA"/>
</dbReference>
<dbReference type="Proteomes" id="UP000004079">
    <property type="component" value="Unassembled WGS sequence"/>
</dbReference>
<accession>D1QUC2</accession>
<dbReference type="InterPro" id="IPR001173">
    <property type="entry name" value="Glyco_trans_2-like"/>
</dbReference>
<protein>
    <submittedName>
        <fullName evidence="5">Glycosyltransferase, group 2 family protein</fullName>
        <ecNumber evidence="5">2.4.-.-</ecNumber>
    </submittedName>
</protein>
<evidence type="ECO:0000256" key="1">
    <source>
        <dbReference type="ARBA" id="ARBA00022676"/>
    </source>
</evidence>
<dbReference type="Gene3D" id="3.90.550.10">
    <property type="entry name" value="Spore Coat Polysaccharide Biosynthesis Protein SpsA, Chain A"/>
    <property type="match status" value="1"/>
</dbReference>
<dbReference type="EC" id="2.4.-.-" evidence="5"/>
<keyword evidence="3" id="KW-0472">Membrane</keyword>
<name>D1QUC2_9BACT</name>
<dbReference type="SUPFAM" id="SSF53448">
    <property type="entry name" value="Nucleotide-diphospho-sugar transferases"/>
    <property type="match status" value="1"/>
</dbReference>
<evidence type="ECO:0000256" key="2">
    <source>
        <dbReference type="ARBA" id="ARBA00022679"/>
    </source>
</evidence>
<evidence type="ECO:0000256" key="3">
    <source>
        <dbReference type="SAM" id="Phobius"/>
    </source>
</evidence>
<keyword evidence="3" id="KW-0812">Transmembrane</keyword>
<dbReference type="STRING" id="649760.HMPREF0971_02605"/>
<dbReference type="AlphaFoldDB" id="D1QUC2"/>
<reference evidence="5 6" key="1">
    <citation type="submission" date="2009-11" db="EMBL/GenBank/DDBJ databases">
        <authorList>
            <person name="Weinstock G."/>
            <person name="Sodergren E."/>
            <person name="Clifton S."/>
            <person name="Fulton L."/>
            <person name="Fulton B."/>
            <person name="Courtney L."/>
            <person name="Fronick C."/>
            <person name="Harrison M."/>
            <person name="Strong C."/>
            <person name="Farmer C."/>
            <person name="Delahaunty K."/>
            <person name="Markovic C."/>
            <person name="Hall O."/>
            <person name="Minx P."/>
            <person name="Tomlinson C."/>
            <person name="Mitreva M."/>
            <person name="Nelson J."/>
            <person name="Hou S."/>
            <person name="Wollam A."/>
            <person name="Pepin K.H."/>
            <person name="Johnson M."/>
            <person name="Bhonagiri V."/>
            <person name="Nash W.E."/>
            <person name="Warren W."/>
            <person name="Chinwalla A."/>
            <person name="Mardis E.R."/>
            <person name="Wilson R.K."/>
        </authorList>
    </citation>
    <scope>NUCLEOTIDE SEQUENCE [LARGE SCALE GENOMIC DNA]</scope>
    <source>
        <strain evidence="5 6">F0302</strain>
    </source>
</reference>
<organism evidence="5 6">
    <name type="scientific">Segatella oris F0302</name>
    <dbReference type="NCBI Taxonomy" id="649760"/>
    <lineage>
        <taxon>Bacteria</taxon>
        <taxon>Pseudomonadati</taxon>
        <taxon>Bacteroidota</taxon>
        <taxon>Bacteroidia</taxon>
        <taxon>Bacteroidales</taxon>
        <taxon>Prevotellaceae</taxon>
        <taxon>Segatella</taxon>
    </lineage>
</organism>
<keyword evidence="1 5" id="KW-0328">Glycosyltransferase</keyword>
<gene>
    <name evidence="5" type="ORF">HMPREF0971_02605</name>
</gene>
<dbReference type="PANTHER" id="PTHR22916:SF51">
    <property type="entry name" value="GLYCOSYLTRANSFERASE EPSH-RELATED"/>
    <property type="match status" value="1"/>
</dbReference>
<keyword evidence="3" id="KW-1133">Transmembrane helix</keyword>
<sequence length="335" mass="39324">MLEEEKNVPLVSICIPIYNVCKYLERCIDSLLDQTYPNVEYIFVDDCSTDDSLLLLKRRLINCQLNYYIIENRENIGLAATRNIAIEHVHGRFITWVDSDDYVSKEMVAKMVATQIKYDCDIVTVDFIEQHSNFEQVVSQPSYLDAEDMVCTLLARKAPVCIWGRLIRTSLYKDNAIKPLANINCGEDYQVTARLAYYAHSVKNIHETLYYYNCTNEQSYTYQYSRSRFLQDWKSIEVLQKFFRDKRNSYQEALEIGILKLCSHHLVACCQAKDKALFYELHTKIRGIAPSAYVSVPFFLRLVLYIPIYTLARLYIVPTTFTLKFLKQIKRWLEF</sequence>
<keyword evidence="2 5" id="KW-0808">Transferase</keyword>
<dbReference type="CDD" id="cd00761">
    <property type="entry name" value="Glyco_tranf_GTA_type"/>
    <property type="match status" value="1"/>
</dbReference>
<comment type="caution">
    <text evidence="5">The sequence shown here is derived from an EMBL/GenBank/DDBJ whole genome shotgun (WGS) entry which is preliminary data.</text>
</comment>
<dbReference type="GO" id="GO:0016758">
    <property type="term" value="F:hexosyltransferase activity"/>
    <property type="evidence" value="ECO:0007669"/>
    <property type="project" value="UniProtKB-ARBA"/>
</dbReference>
<evidence type="ECO:0000259" key="4">
    <source>
        <dbReference type="Pfam" id="PF00535"/>
    </source>
</evidence>
<evidence type="ECO:0000313" key="6">
    <source>
        <dbReference type="Proteomes" id="UP000004079"/>
    </source>
</evidence>
<feature type="transmembrane region" description="Helical" evidence="3">
    <location>
        <begin position="298"/>
        <end position="323"/>
    </location>
</feature>
<dbReference type="PANTHER" id="PTHR22916">
    <property type="entry name" value="GLYCOSYLTRANSFERASE"/>
    <property type="match status" value="1"/>
</dbReference>
<dbReference type="Pfam" id="PF00535">
    <property type="entry name" value="Glycos_transf_2"/>
    <property type="match status" value="1"/>
</dbReference>
<feature type="domain" description="Glycosyltransferase 2-like" evidence="4">
    <location>
        <begin position="12"/>
        <end position="129"/>
    </location>
</feature>
<dbReference type="InterPro" id="IPR029044">
    <property type="entry name" value="Nucleotide-diphossugar_trans"/>
</dbReference>